<dbReference type="AlphaFoldDB" id="A0A7Y8BMA1"/>
<reference evidence="1 2" key="1">
    <citation type="submission" date="2020-04" db="EMBL/GenBank/DDBJ databases">
        <title>Molecular characterization of pseudomonads from Agaricus bisporus reveal novel blotch 2 pathogens in Western Europe.</title>
        <authorList>
            <person name="Taparia T."/>
            <person name="Krijger M."/>
            <person name="Haynes E."/>
            <person name="Elpinstone J.G."/>
            <person name="Noble R."/>
            <person name="Van Der Wolf J."/>
        </authorList>
    </citation>
    <scope>NUCLEOTIDE SEQUENCE [LARGE SCALE GENOMIC DNA]</scope>
    <source>
        <strain evidence="1 2">F1001</strain>
    </source>
</reference>
<dbReference type="EMBL" id="JACAPU010000021">
    <property type="protein sequence ID" value="NWB48448.1"/>
    <property type="molecule type" value="Genomic_DNA"/>
</dbReference>
<dbReference type="Proteomes" id="UP000582981">
    <property type="component" value="Unassembled WGS sequence"/>
</dbReference>
<name>A0A7Y8BMA1_9PSED</name>
<accession>A0A7Y8BMA1</accession>
<organism evidence="1 2">
    <name type="scientific">Pseudomonas gingeri</name>
    <dbReference type="NCBI Taxonomy" id="117681"/>
    <lineage>
        <taxon>Bacteria</taxon>
        <taxon>Pseudomonadati</taxon>
        <taxon>Pseudomonadota</taxon>
        <taxon>Gammaproteobacteria</taxon>
        <taxon>Pseudomonadales</taxon>
        <taxon>Pseudomonadaceae</taxon>
        <taxon>Pseudomonas</taxon>
    </lineage>
</organism>
<sequence length="522" mass="57892">MAREQYPFQASSRLYKQARELADKLRKASIAGSRHCFSRTADSLAAQGLGLLQTDEQWQSAIGWAKKDLDALACRIDPRLAIPALIEAVDDFYYGQKSWRKKVPWCGSSLKTTIALIWPNRKEPLAVDRSAAQLLNLVNAVIAWEQLREIYESSRVFNFQAVSLKSHGFAFSDKADQVLLGQWNTMAAPYGENQRTLEHSKAVIWKDLLRFSQAVSLVLSGRDSTTIELFAGTVFALAGKNPAFWIGLNARLVLLACVRHIKSTGSKRMAGVVLFEDLPIVTDAFGDDPVLAKQSLEACFWQEPWYPDRVRSYPSNMLVERPIVRIDDKTFATSVLTIIDSVNCFVEHSVFRYMGYGGAPVDDESFRVHVSQPFENAAVQLLRNAGWKASGVSDSGYWQAGESRLEHESGQKVPGEIDVLALHPSGRVALLIECKVLSQPFSMSKLSNVVGKLGPSDSEGFHAKIEKKVAWAQATSAMQGAQIVGLLLVEHGSFLGRNAVHPVVEMRQLEKLVVQIDEKTAE</sequence>
<dbReference type="RefSeq" id="WP_177144719.1">
    <property type="nucleotide sequence ID" value="NZ_JACAPU010000021.1"/>
</dbReference>
<gene>
    <name evidence="1" type="ORF">HX829_18305</name>
</gene>
<proteinExistence type="predicted"/>
<evidence type="ECO:0000313" key="2">
    <source>
        <dbReference type="Proteomes" id="UP000582981"/>
    </source>
</evidence>
<evidence type="ECO:0000313" key="1">
    <source>
        <dbReference type="EMBL" id="NWB48448.1"/>
    </source>
</evidence>
<protein>
    <submittedName>
        <fullName evidence="1">Uncharacterized protein</fullName>
    </submittedName>
</protein>
<comment type="caution">
    <text evidence="1">The sequence shown here is derived from an EMBL/GenBank/DDBJ whole genome shotgun (WGS) entry which is preliminary data.</text>
</comment>